<dbReference type="PANTHER" id="PTHR37813:SF1">
    <property type="entry name" value="FELS-2 PROPHAGE PROTEIN"/>
    <property type="match status" value="1"/>
</dbReference>
<dbReference type="Pfam" id="PF20155">
    <property type="entry name" value="TMP_3"/>
    <property type="match status" value="1"/>
</dbReference>
<accession>A0A8S5N9B9</accession>
<keyword evidence="1" id="KW-1188">Viral release from host cell</keyword>
<name>A0A8S5N9B9_9CAUD</name>
<feature type="compositionally biased region" description="Basic and acidic residues" evidence="2">
    <location>
        <begin position="168"/>
        <end position="178"/>
    </location>
</feature>
<dbReference type="NCBIfam" id="TIGR02675">
    <property type="entry name" value="tape_meas_nterm"/>
    <property type="match status" value="1"/>
</dbReference>
<reference evidence="5" key="1">
    <citation type="journal article" date="2021" name="Proc. Natl. Acad. Sci. U.S.A.">
        <title>A Catalog of Tens of Thousands of Viruses from Human Metagenomes Reveals Hidden Associations with Chronic Diseases.</title>
        <authorList>
            <person name="Tisza M.J."/>
            <person name="Buck C.B."/>
        </authorList>
    </citation>
    <scope>NUCLEOTIDE SEQUENCE</scope>
    <source>
        <strain evidence="5">CtfW121</strain>
    </source>
</reference>
<feature type="transmembrane region" description="Helical" evidence="3">
    <location>
        <begin position="519"/>
        <end position="537"/>
    </location>
</feature>
<dbReference type="PANTHER" id="PTHR37813">
    <property type="entry name" value="FELS-2 PROPHAGE PROTEIN"/>
    <property type="match status" value="1"/>
</dbReference>
<sequence>MALGGTIKLKGESEYRRALSQITQNLREVSSEMKVVTSTYDKNDTSTEALTAKSDVLNKRLEEQKAKLKLVSDQYKTYQDAVKQSADEHAQLGEKLESEKGKLASIEAQVGKNSQEYKEQEKVVNELQKQYDESTAAQDKNKKSLSQLAVQMNNAQADVNKTAKEIDNLGKESDDSSKQVKNLSNNMNDADDASKKLGDGFTVLKGTMANLASQAISKIVDGFKGLVSGAVDYQKSMEYYTTSFTVMTGSADKAGETVKKLADIGATTPFDMPQLADATSLLMNFGFSADDAVDSMMMLGDISQGNADKLNSIARAYGKMNSAQKVTLEDINMMIDAGFNPLQEISEKTGESMKSLYDRISKGKMSVDEITESMKRSTSEGGKYFQSMDAQSQTLDGRLSTLSDTINSKLGEALQPILQKAADEWIPNITNAIDNMDIDSVVSVIDDLISGVGDLFGFIMDNGGTIISLIAGIGTAMMTWKVASMINGLVTAIQAFQAANEGATIAQALLNGVMNANSIMLVVTLLAGLIATIVTLWNTNEGFRNAVINVWNAFKDTVGNVITSVGGFIDNLISWFQALPGRIGAFLSNVISNVQNWASNMVSRASAAGSNFVNGVVSFISGLPSAVWNWLSSALNNARNFAGQLAQAGANAASGLVNNIVGKIRSLPSQLYNWGVDMISGIANGIRSAIHKVTSAVSDVAGKIKSFLHFSRPDEGPLAEYESWMPDMVEGLSDSLRKASPELINQTEALANGMSDAFNVNGGISTSGGNYRNMVEAFKEALSQVKIEMDDEEMGHFVDKTVTKLIYN</sequence>
<keyword evidence="3" id="KW-0812">Transmembrane</keyword>
<proteinExistence type="predicted"/>
<dbReference type="EMBL" id="BK015096">
    <property type="protein sequence ID" value="DAD90864.1"/>
    <property type="molecule type" value="Genomic_DNA"/>
</dbReference>
<organism evidence="5">
    <name type="scientific">Siphoviridae sp. ctfW121</name>
    <dbReference type="NCBI Taxonomy" id="2826413"/>
    <lineage>
        <taxon>Viruses</taxon>
        <taxon>Duplodnaviria</taxon>
        <taxon>Heunggongvirae</taxon>
        <taxon>Uroviricota</taxon>
        <taxon>Caudoviricetes</taxon>
    </lineage>
</organism>
<keyword evidence="3" id="KW-0472">Membrane</keyword>
<evidence type="ECO:0000256" key="1">
    <source>
        <dbReference type="ARBA" id="ARBA00022465"/>
    </source>
</evidence>
<feature type="region of interest" description="Disordered" evidence="2">
    <location>
        <begin position="168"/>
        <end position="191"/>
    </location>
</feature>
<feature type="domain" description="Tape measure protein N-terminal" evidence="4">
    <location>
        <begin position="229"/>
        <end position="411"/>
    </location>
</feature>
<dbReference type="GO" id="GO:0098003">
    <property type="term" value="P:viral tail assembly"/>
    <property type="evidence" value="ECO:0007669"/>
    <property type="project" value="UniProtKB-KW"/>
</dbReference>
<keyword evidence="1" id="KW-1245">Viral tail assembly</keyword>
<evidence type="ECO:0000256" key="2">
    <source>
        <dbReference type="SAM" id="MobiDB-lite"/>
    </source>
</evidence>
<dbReference type="SUPFAM" id="SSF58104">
    <property type="entry name" value="Methyl-accepting chemotaxis protein (MCP) signaling domain"/>
    <property type="match status" value="1"/>
</dbReference>
<evidence type="ECO:0000256" key="3">
    <source>
        <dbReference type="SAM" id="Phobius"/>
    </source>
</evidence>
<keyword evidence="3" id="KW-1133">Transmembrane helix</keyword>
<feature type="compositionally biased region" description="Polar residues" evidence="2">
    <location>
        <begin position="179"/>
        <end position="188"/>
    </location>
</feature>
<evidence type="ECO:0000313" key="5">
    <source>
        <dbReference type="EMBL" id="DAD90864.1"/>
    </source>
</evidence>
<evidence type="ECO:0000259" key="4">
    <source>
        <dbReference type="Pfam" id="PF20155"/>
    </source>
</evidence>
<dbReference type="InterPro" id="IPR013491">
    <property type="entry name" value="Tape_meas_N"/>
</dbReference>
<protein>
    <submittedName>
        <fullName evidence="5">Tail tape measure protein</fullName>
    </submittedName>
</protein>